<dbReference type="RefSeq" id="WP_168684094.1">
    <property type="nucleotide sequence ID" value="NZ_JAAXPF010000003.1"/>
</dbReference>
<evidence type="ECO:0000313" key="5">
    <source>
        <dbReference type="Proteomes" id="UP000554284"/>
    </source>
</evidence>
<evidence type="ECO:0000313" key="3">
    <source>
        <dbReference type="EMBL" id="MET3945000.1"/>
    </source>
</evidence>
<name>A0A7X6LRG7_9CORY</name>
<evidence type="ECO:0000256" key="1">
    <source>
        <dbReference type="SAM" id="MobiDB-lite"/>
    </source>
</evidence>
<evidence type="ECO:0000313" key="6">
    <source>
        <dbReference type="Proteomes" id="UP001549139"/>
    </source>
</evidence>
<gene>
    <name evidence="4" type="ORF">HF989_03970</name>
    <name evidence="3" type="ORF">JOF50_001799</name>
</gene>
<feature type="compositionally biased region" description="Low complexity" evidence="1">
    <location>
        <begin position="94"/>
        <end position="112"/>
    </location>
</feature>
<keyword evidence="2" id="KW-0812">Transmembrane</keyword>
<dbReference type="Proteomes" id="UP000554284">
    <property type="component" value="Unassembled WGS sequence"/>
</dbReference>
<evidence type="ECO:0000256" key="2">
    <source>
        <dbReference type="SAM" id="Phobius"/>
    </source>
</evidence>
<keyword evidence="6" id="KW-1185">Reference proteome</keyword>
<reference evidence="3 6" key="2">
    <citation type="submission" date="2024-06" db="EMBL/GenBank/DDBJ databases">
        <title>Sequencing the genomes of 1000 actinobacteria strains.</title>
        <authorList>
            <person name="Klenk H.-P."/>
        </authorList>
    </citation>
    <scope>NUCLEOTIDE SEQUENCE [LARGE SCALE GENOMIC DNA]</scope>
    <source>
        <strain evidence="3 6">DSM 44265</strain>
    </source>
</reference>
<dbReference type="EMBL" id="JAAXPF010000003">
    <property type="protein sequence ID" value="NKY68529.1"/>
    <property type="molecule type" value="Genomic_DNA"/>
</dbReference>
<proteinExistence type="predicted"/>
<feature type="region of interest" description="Disordered" evidence="1">
    <location>
        <begin position="88"/>
        <end position="142"/>
    </location>
</feature>
<dbReference type="AlphaFoldDB" id="A0A7X6LRG7"/>
<organism evidence="4 5">
    <name type="scientific">Corynebacterium mucifaciens</name>
    <dbReference type="NCBI Taxonomy" id="57171"/>
    <lineage>
        <taxon>Bacteria</taxon>
        <taxon>Bacillati</taxon>
        <taxon>Actinomycetota</taxon>
        <taxon>Actinomycetes</taxon>
        <taxon>Mycobacteriales</taxon>
        <taxon>Corynebacteriaceae</taxon>
        <taxon>Corynebacterium</taxon>
    </lineage>
</organism>
<accession>A0A7X6LRG7</accession>
<feature type="compositionally biased region" description="Polar residues" evidence="1">
    <location>
        <begin position="1"/>
        <end position="10"/>
    </location>
</feature>
<sequence>MDNETRQYGAQGSEPPRPERPKQYFPDQSQNQQQYAQPAYEQPYQEPYYEPEPKGSSAGAIALGVVAALSFLSALVLFFLWRGAAAEADKPPVTETSTVTQTTTATTTSTTTKLPSIFGDRDNPTATLAPDEPAPDPSDIEREIRENARDIFDQLREGADAIQQEQ</sequence>
<dbReference type="Proteomes" id="UP001549139">
    <property type="component" value="Unassembled WGS sequence"/>
</dbReference>
<keyword evidence="2" id="KW-1133">Transmembrane helix</keyword>
<feature type="compositionally biased region" description="Low complexity" evidence="1">
    <location>
        <begin position="32"/>
        <end position="48"/>
    </location>
</feature>
<reference evidence="4 5" key="1">
    <citation type="submission" date="2020-04" db="EMBL/GenBank/DDBJ databases">
        <title>MicrobeNet Type strains.</title>
        <authorList>
            <person name="Nicholson A.C."/>
        </authorList>
    </citation>
    <scope>NUCLEOTIDE SEQUENCE [LARGE SCALE GENOMIC DNA]</scope>
    <source>
        <strain evidence="4 5">ATCC 700355</strain>
    </source>
</reference>
<dbReference type="EMBL" id="JBEPNZ010000001">
    <property type="protein sequence ID" value="MET3945000.1"/>
    <property type="molecule type" value="Genomic_DNA"/>
</dbReference>
<keyword evidence="2" id="KW-0472">Membrane</keyword>
<evidence type="ECO:0000313" key="4">
    <source>
        <dbReference type="EMBL" id="NKY68529.1"/>
    </source>
</evidence>
<feature type="transmembrane region" description="Helical" evidence="2">
    <location>
        <begin position="58"/>
        <end position="81"/>
    </location>
</feature>
<comment type="caution">
    <text evidence="4">The sequence shown here is derived from an EMBL/GenBank/DDBJ whole genome shotgun (WGS) entry which is preliminary data.</text>
</comment>
<protein>
    <submittedName>
        <fullName evidence="4">Uncharacterized protein</fullName>
    </submittedName>
</protein>
<feature type="region of interest" description="Disordered" evidence="1">
    <location>
        <begin position="1"/>
        <end position="57"/>
    </location>
</feature>